<dbReference type="HOGENOM" id="CLU_1548124_0_0_1"/>
<reference evidence="2" key="1">
    <citation type="journal article" date="2015" name="Genome Announc.">
        <title>Genome sequence of the AIDS-associated pathogen Penicillium marneffei (ATCC18224) and its near taxonomic relative Talaromyces stipitatus (ATCC10500).</title>
        <authorList>
            <person name="Nierman W.C."/>
            <person name="Fedorova-Abrams N.D."/>
            <person name="Andrianopoulos A."/>
        </authorList>
    </citation>
    <scope>NUCLEOTIDE SEQUENCE [LARGE SCALE GENOMIC DNA]</scope>
    <source>
        <strain evidence="2">ATCC 18224 / CBS 334.59 / QM 7333</strain>
    </source>
</reference>
<protein>
    <submittedName>
        <fullName evidence="1">Uncharacterized protein</fullName>
    </submittedName>
</protein>
<keyword evidence="2" id="KW-1185">Reference proteome</keyword>
<dbReference type="AlphaFoldDB" id="B6Q6Q3"/>
<dbReference type="Proteomes" id="UP000001294">
    <property type="component" value="Unassembled WGS sequence"/>
</dbReference>
<gene>
    <name evidence="1" type="ORF">PMAA_034560</name>
</gene>
<dbReference type="EMBL" id="DS995899">
    <property type="protein sequence ID" value="EEA28658.1"/>
    <property type="molecule type" value="Genomic_DNA"/>
</dbReference>
<dbReference type="VEuPathDB" id="FungiDB:PMAA_034560"/>
<evidence type="ECO:0000313" key="2">
    <source>
        <dbReference type="Proteomes" id="UP000001294"/>
    </source>
</evidence>
<proteinExistence type="predicted"/>
<accession>B6Q6Q3</accession>
<sequence>MKKADATVTAEEEMKKAANLATTHDRQMDGTDEFCSLQESAAVHDDRLANEIDKAWKAYGDEEGRWKQHGKDLFKLDREIKIAPAPLNRRFKWLVIEATRELHCNEYLLLGRYYLLGRNVWRRQWMDAKKRVSIAMVMLWPRQLHEGGSFEARRLNYSDSARALLIPNYHKGN</sequence>
<organism evidence="1 2">
    <name type="scientific">Talaromyces marneffei (strain ATCC 18224 / CBS 334.59 / QM 7333)</name>
    <name type="common">Penicillium marneffei</name>
    <dbReference type="NCBI Taxonomy" id="441960"/>
    <lineage>
        <taxon>Eukaryota</taxon>
        <taxon>Fungi</taxon>
        <taxon>Dikarya</taxon>
        <taxon>Ascomycota</taxon>
        <taxon>Pezizomycotina</taxon>
        <taxon>Eurotiomycetes</taxon>
        <taxon>Eurotiomycetidae</taxon>
        <taxon>Eurotiales</taxon>
        <taxon>Trichocomaceae</taxon>
        <taxon>Talaromyces</taxon>
        <taxon>Talaromyces sect. Talaromyces</taxon>
    </lineage>
</organism>
<evidence type="ECO:0000313" key="1">
    <source>
        <dbReference type="EMBL" id="EEA28658.1"/>
    </source>
</evidence>
<name>B6Q6Q3_TALMQ</name>